<evidence type="ECO:0000256" key="1">
    <source>
        <dbReference type="SAM" id="MobiDB-lite"/>
    </source>
</evidence>
<comment type="caution">
    <text evidence="2">The sequence shown here is derived from an EMBL/GenBank/DDBJ whole genome shotgun (WGS) entry which is preliminary data.</text>
</comment>
<feature type="compositionally biased region" description="Polar residues" evidence="1">
    <location>
        <begin position="517"/>
        <end position="526"/>
    </location>
</feature>
<dbReference type="InterPro" id="IPR006311">
    <property type="entry name" value="TAT_signal"/>
</dbReference>
<keyword evidence="3" id="KW-1185">Reference proteome</keyword>
<dbReference type="Proteomes" id="UP001596398">
    <property type="component" value="Unassembled WGS sequence"/>
</dbReference>
<proteinExistence type="predicted"/>
<protein>
    <submittedName>
        <fullName evidence="2">PPC domain-containing protein</fullName>
    </submittedName>
</protein>
<dbReference type="GeneID" id="79266893"/>
<dbReference type="EMBL" id="JBHTAP010000001">
    <property type="protein sequence ID" value="MFC7235204.1"/>
    <property type="molecule type" value="Genomic_DNA"/>
</dbReference>
<evidence type="ECO:0000313" key="2">
    <source>
        <dbReference type="EMBL" id="MFC7235204.1"/>
    </source>
</evidence>
<sequence length="633" mass="64744">MSENDDDALHDSAHSSRRRFLGAGATVAALGLAGCSDLGGDGSGDGNGDATATATEAPALTSISYGTTAEGTLAADAGTDPATDGIATPVSFEGNEGDLVTATVLSTEFSGHLSLTGPDGSVVAESGSGNSIETGLATGGEHTLWAGSQAGDETGPFTLSLEKTGEDLVATEYGETAEGTLREGDGTVPELDRLGDPVTFSGSSGDIVSIRLESEDFDPLLALEGPDDSIVGTNDDGAGGLNSRLEATLSSDAQYTIWVTSFSGDATGSYTLSLEKTGEVEPAQQDLRSISYGESARGTIDSEDPAVPSSSAIGEPVTFQGSANDLVSINMQSRALDTLLVLQGPDGDIVGTDDDGGAERYNSLLETALSADGEYTIWATTFGGEGTGPYTLSLEKTGEVEPAPQDLRSISYGETARGTIDSEDPTVATTEYLGEPVAFQGSSGDEIAATVESRAFTGLLALADADGEILDSAAGRSGEPARLETSLTADAEFTLWVTSSRGEGTGPYTLSLEKTGESQPAQQDLRSISYGETARGTIDSDDGTAPRRDEPGEPVTFSGSGGDSVTISMSSEEVDTYLVLVDPDSNVVATDDDGGEGFNSELSYTLESDGEFTIWATTFGGELGPYTLSLTSN</sequence>
<dbReference type="Gene3D" id="2.60.120.380">
    <property type="match status" value="3"/>
</dbReference>
<reference evidence="2 3" key="1">
    <citation type="journal article" date="2019" name="Int. J. Syst. Evol. Microbiol.">
        <title>The Global Catalogue of Microorganisms (GCM) 10K type strain sequencing project: providing services to taxonomists for standard genome sequencing and annotation.</title>
        <authorList>
            <consortium name="The Broad Institute Genomics Platform"/>
            <consortium name="The Broad Institute Genome Sequencing Center for Infectious Disease"/>
            <person name="Wu L."/>
            <person name="Ma J."/>
        </authorList>
    </citation>
    <scope>NUCLEOTIDE SEQUENCE [LARGE SCALE GENOMIC DNA]</scope>
    <source>
        <strain evidence="2 3">DT85</strain>
    </source>
</reference>
<dbReference type="AlphaFoldDB" id="A0ABD5ZNY1"/>
<name>A0ABD5ZNY1_9EURY</name>
<gene>
    <name evidence="2" type="ORF">ACFQJ4_07750</name>
</gene>
<feature type="region of interest" description="Disordered" evidence="1">
    <location>
        <begin position="500"/>
        <end position="563"/>
    </location>
</feature>
<organism evidence="2 3">
    <name type="scientific">Halosegnis marinus</name>
    <dbReference type="NCBI Taxonomy" id="3034023"/>
    <lineage>
        <taxon>Archaea</taxon>
        <taxon>Methanobacteriati</taxon>
        <taxon>Methanobacteriota</taxon>
        <taxon>Stenosarchaea group</taxon>
        <taxon>Halobacteria</taxon>
        <taxon>Halobacteriales</taxon>
        <taxon>Natronomonadaceae</taxon>
        <taxon>Halosegnis</taxon>
    </lineage>
</organism>
<evidence type="ECO:0000313" key="3">
    <source>
        <dbReference type="Proteomes" id="UP001596398"/>
    </source>
</evidence>
<dbReference type="PROSITE" id="PS51318">
    <property type="entry name" value="TAT"/>
    <property type="match status" value="1"/>
</dbReference>
<accession>A0ABD5ZNY1</accession>
<dbReference type="RefSeq" id="WP_276233338.1">
    <property type="nucleotide sequence ID" value="NZ_CP119802.1"/>
</dbReference>